<keyword evidence="2" id="KW-1185">Reference proteome</keyword>
<dbReference type="EMBL" id="FRAL01000015">
    <property type="protein sequence ID" value="SHL45328.1"/>
    <property type="molecule type" value="Genomic_DNA"/>
</dbReference>
<proteinExistence type="predicted"/>
<reference evidence="2" key="1">
    <citation type="submission" date="2016-11" db="EMBL/GenBank/DDBJ databases">
        <authorList>
            <person name="Varghese N."/>
            <person name="Submissions S."/>
        </authorList>
    </citation>
    <scope>NUCLEOTIDE SEQUENCE [LARGE SCALE GENOMIC DNA]</scope>
    <source>
        <strain evidence="2">ALO Sharm</strain>
    </source>
</reference>
<accession>A0A1M7ARI0</accession>
<gene>
    <name evidence="1" type="ORF">SAMN05192556_11527</name>
</gene>
<dbReference type="InterPro" id="IPR042564">
    <property type="entry name" value="CRISPR-Cas6/Csy4_sf"/>
</dbReference>
<dbReference type="GO" id="GO:0004519">
    <property type="term" value="F:endonuclease activity"/>
    <property type="evidence" value="ECO:0007669"/>
    <property type="project" value="InterPro"/>
</dbReference>
<dbReference type="InterPro" id="IPR013396">
    <property type="entry name" value="CRISPR-assoc_prot_Csy4"/>
</dbReference>
<dbReference type="Gene3D" id="3.30.70.2540">
    <property type="entry name" value="CRISPR-associated endoribonuclease Cas6/Csy4"/>
    <property type="match status" value="1"/>
</dbReference>
<dbReference type="AlphaFoldDB" id="A0A1M7ARI0"/>
<dbReference type="Proteomes" id="UP000184248">
    <property type="component" value="Unassembled WGS sequence"/>
</dbReference>
<dbReference type="RefSeq" id="WP_073292257.1">
    <property type="nucleotide sequence ID" value="NZ_BDEO01000018.1"/>
</dbReference>
<sequence>MDHYLDIRLRPDPDFSATMLMSALYSKLHRALFDLQADDIGVSLPDHKTGVRARTPGERLRLHAQQSRLEQLMALPWLAGMRDHVELADIAPVPADACHRRVVRRQFNTGGPSRVKRYARRHDISEEEARQCMSAPAERKISLPFVQVNSRSSGQRFALFIEHGQPQVAPVAGRFNHYGLSREATVPWF</sequence>
<dbReference type="OrthoDB" id="259831at2"/>
<dbReference type="Pfam" id="PF09618">
    <property type="entry name" value="Cas_Csy4"/>
    <property type="match status" value="1"/>
</dbReference>
<evidence type="ECO:0000313" key="1">
    <source>
        <dbReference type="EMBL" id="SHL45328.1"/>
    </source>
</evidence>
<name>A0A1M7ARI0_9GAMM</name>
<evidence type="ECO:0000313" key="2">
    <source>
        <dbReference type="Proteomes" id="UP000184248"/>
    </source>
</evidence>
<dbReference type="NCBIfam" id="TIGR02563">
    <property type="entry name" value="cas_Csy4"/>
    <property type="match status" value="1"/>
</dbReference>
<dbReference type="GO" id="GO:0043571">
    <property type="term" value="P:maintenance of CRISPR repeat elements"/>
    <property type="evidence" value="ECO:0007669"/>
    <property type="project" value="InterPro"/>
</dbReference>
<organism evidence="1 2">
    <name type="scientific">Halomonas caseinilytica</name>
    <dbReference type="NCBI Taxonomy" id="438744"/>
    <lineage>
        <taxon>Bacteria</taxon>
        <taxon>Pseudomonadati</taxon>
        <taxon>Pseudomonadota</taxon>
        <taxon>Gammaproteobacteria</taxon>
        <taxon>Oceanospirillales</taxon>
        <taxon>Halomonadaceae</taxon>
        <taxon>Halomonas</taxon>
    </lineage>
</organism>
<dbReference type="CDD" id="cd09739">
    <property type="entry name" value="Cas6_I-F"/>
    <property type="match status" value="1"/>
</dbReference>
<protein>
    <submittedName>
        <fullName evidence="1">CRISPR-associated protein, Csy4 family</fullName>
    </submittedName>
</protein>